<dbReference type="InterPro" id="IPR001457">
    <property type="entry name" value="NADH_UbQ/plastoQ_OxRdtase_su6"/>
</dbReference>
<feature type="transmembrane region" description="Helical" evidence="2">
    <location>
        <begin position="6"/>
        <end position="25"/>
    </location>
</feature>
<dbReference type="PANTHER" id="PTHR33269:SF17">
    <property type="entry name" value="NADH-UBIQUINONE OXIDOREDUCTASE CHAIN 6"/>
    <property type="match status" value="1"/>
</dbReference>
<keyword evidence="2" id="KW-1133">Transmembrane helix</keyword>
<keyword evidence="3" id="KW-0560">Oxidoreductase</keyword>
<evidence type="ECO:0000313" key="4">
    <source>
        <dbReference type="Proteomes" id="UP001144805"/>
    </source>
</evidence>
<protein>
    <recommendedName>
        <fullName evidence="2">NADH-quinone oxidoreductase subunit J</fullName>
        <ecNumber evidence="2">7.1.1.-</ecNumber>
    </recommendedName>
</protein>
<dbReference type="Pfam" id="PF00499">
    <property type="entry name" value="Oxidored_q3"/>
    <property type="match status" value="1"/>
</dbReference>
<gene>
    <name evidence="3" type="ORF">OSH07_17970</name>
</gene>
<dbReference type="GO" id="GO:0005886">
    <property type="term" value="C:plasma membrane"/>
    <property type="evidence" value="ECO:0007669"/>
    <property type="project" value="UniProtKB-SubCell"/>
</dbReference>
<evidence type="ECO:0000256" key="2">
    <source>
        <dbReference type="RuleBase" id="RU004429"/>
    </source>
</evidence>
<accession>A0A9X3E7S7</accession>
<keyword evidence="4" id="KW-1185">Reference proteome</keyword>
<dbReference type="RefSeq" id="WP_266340058.1">
    <property type="nucleotide sequence ID" value="NZ_JAPKNK010000008.1"/>
</dbReference>
<dbReference type="Gene3D" id="1.20.120.1200">
    <property type="entry name" value="NADH-ubiquinone/plastoquinone oxidoreductase chain 6, subunit NuoJ"/>
    <property type="match status" value="1"/>
</dbReference>
<sequence>MILHTIFFYLFSGITIASALMVISSRNPVHSVLFLILAFFNAAGLFVMLGAEFLAMLLVVVYVGAVAVLFLFVVMMLDVDFTELRQGFLQYLPVGGLIGVVLLAELLIVLSGWAFAPNVAGNAVQPIPDMSQVTNTAAIGRLLYTHYIYFFQIAGFVLLVAMIGAIVLTLRHKPRVKRQVIADQVARSQKIELRPVEPGKGI</sequence>
<name>A0A9X3E7S7_9HYPH</name>
<dbReference type="EMBL" id="JAPKNK010000008">
    <property type="protein sequence ID" value="MCX5571093.1"/>
    <property type="molecule type" value="Genomic_DNA"/>
</dbReference>
<dbReference type="InterPro" id="IPR042106">
    <property type="entry name" value="Nuo/plastoQ_OxRdtase_6_NuoJ"/>
</dbReference>
<dbReference type="GO" id="GO:0008137">
    <property type="term" value="F:NADH dehydrogenase (ubiquinone) activity"/>
    <property type="evidence" value="ECO:0007669"/>
    <property type="project" value="UniProtKB-UniRule"/>
</dbReference>
<keyword evidence="2" id="KW-0520">NAD</keyword>
<dbReference type="EC" id="7.1.1.-" evidence="2"/>
<comment type="similarity">
    <text evidence="1 2">Belongs to the complex I subunit 6 family.</text>
</comment>
<feature type="transmembrane region" description="Helical" evidence="2">
    <location>
        <begin position="57"/>
        <end position="79"/>
    </location>
</feature>
<feature type="transmembrane region" description="Helical" evidence="2">
    <location>
        <begin position="32"/>
        <end position="51"/>
    </location>
</feature>
<keyword evidence="2" id="KW-0874">Quinone</keyword>
<keyword evidence="2" id="KW-0812">Transmembrane</keyword>
<dbReference type="AlphaFoldDB" id="A0A9X3E7S7"/>
<keyword evidence="2" id="KW-0472">Membrane</keyword>
<evidence type="ECO:0000256" key="1">
    <source>
        <dbReference type="ARBA" id="ARBA00005698"/>
    </source>
</evidence>
<dbReference type="GO" id="GO:0048038">
    <property type="term" value="F:quinone binding"/>
    <property type="evidence" value="ECO:0007669"/>
    <property type="project" value="UniProtKB-UniRule"/>
</dbReference>
<organism evidence="3 4">
    <name type="scientific">Kaistia nematophila</name>
    <dbReference type="NCBI Taxonomy" id="2994654"/>
    <lineage>
        <taxon>Bacteria</taxon>
        <taxon>Pseudomonadati</taxon>
        <taxon>Pseudomonadota</taxon>
        <taxon>Alphaproteobacteria</taxon>
        <taxon>Hyphomicrobiales</taxon>
        <taxon>Kaistiaceae</taxon>
        <taxon>Kaistia</taxon>
    </lineage>
</organism>
<dbReference type="Proteomes" id="UP001144805">
    <property type="component" value="Unassembled WGS sequence"/>
</dbReference>
<comment type="subcellular location">
    <subcellularLocation>
        <location evidence="2">Cell membrane</location>
        <topology evidence="2">Multi-pass membrane protein</topology>
    </subcellularLocation>
</comment>
<dbReference type="PANTHER" id="PTHR33269">
    <property type="entry name" value="NADH-UBIQUINONE OXIDOREDUCTASE CHAIN 6"/>
    <property type="match status" value="1"/>
</dbReference>
<evidence type="ECO:0000313" key="3">
    <source>
        <dbReference type="EMBL" id="MCX5571093.1"/>
    </source>
</evidence>
<comment type="function">
    <text evidence="2">NDH-1 shuttles electrons from NADH, via FMN and iron-sulfur (Fe-S) centers, to quinones in the respiratory chain. Couples the redox reaction to proton translocation (for every two electrons transferred, four hydrogen ions are translocated across the cytoplasmic membrane), and thus conserves the redox energy in a proton gradient.</text>
</comment>
<keyword evidence="2" id="KW-1003">Cell membrane</keyword>
<comment type="catalytic activity">
    <reaction evidence="2">
        <text>a quinone + NADH + 5 H(+)(in) = a quinol + NAD(+) + 4 H(+)(out)</text>
        <dbReference type="Rhea" id="RHEA:57888"/>
        <dbReference type="ChEBI" id="CHEBI:15378"/>
        <dbReference type="ChEBI" id="CHEBI:24646"/>
        <dbReference type="ChEBI" id="CHEBI:57540"/>
        <dbReference type="ChEBI" id="CHEBI:57945"/>
        <dbReference type="ChEBI" id="CHEBI:132124"/>
    </reaction>
</comment>
<proteinExistence type="inferred from homology"/>
<comment type="caution">
    <text evidence="3">The sequence shown here is derived from an EMBL/GenBank/DDBJ whole genome shotgun (WGS) entry which is preliminary data.</text>
</comment>
<feature type="transmembrane region" description="Helical" evidence="2">
    <location>
        <begin position="91"/>
        <end position="116"/>
    </location>
</feature>
<dbReference type="NCBIfam" id="NF005164">
    <property type="entry name" value="PRK06638.1-4"/>
    <property type="match status" value="1"/>
</dbReference>
<reference evidence="3" key="1">
    <citation type="submission" date="2022-11" db="EMBL/GenBank/DDBJ databases">
        <title>Biodiversity and phylogenetic relationships of bacteria.</title>
        <authorList>
            <person name="Machado R.A.R."/>
            <person name="Bhat A."/>
            <person name="Loulou A."/>
            <person name="Kallel S."/>
        </authorList>
    </citation>
    <scope>NUCLEOTIDE SEQUENCE</scope>
    <source>
        <strain evidence="3">K-TC2</strain>
    </source>
</reference>
<dbReference type="GO" id="GO:0016491">
    <property type="term" value="F:oxidoreductase activity"/>
    <property type="evidence" value="ECO:0007669"/>
    <property type="project" value="UniProtKB-KW"/>
</dbReference>
<feature type="transmembrane region" description="Helical" evidence="2">
    <location>
        <begin position="147"/>
        <end position="170"/>
    </location>
</feature>